<dbReference type="RefSeq" id="WP_266342576.1">
    <property type="nucleotide sequence ID" value="NZ_JAPKNH010000002.1"/>
</dbReference>
<dbReference type="Proteomes" id="UP001596150">
    <property type="component" value="Unassembled WGS sequence"/>
</dbReference>
<proteinExistence type="predicted"/>
<name>A0ABW0PQB1_9HYPH</name>
<dbReference type="InterPro" id="IPR002563">
    <property type="entry name" value="Flavin_Rdtase-like_dom"/>
</dbReference>
<keyword evidence="1 3" id="KW-0560">Oxidoreductase</keyword>
<dbReference type="PANTHER" id="PTHR30466:SF1">
    <property type="entry name" value="FMN REDUCTASE (NADH) RUTF"/>
    <property type="match status" value="1"/>
</dbReference>
<dbReference type="InterPro" id="IPR012349">
    <property type="entry name" value="Split_barrel_FMN-bd"/>
</dbReference>
<dbReference type="EC" id="1.5.1.-" evidence="3"/>
<evidence type="ECO:0000259" key="2">
    <source>
        <dbReference type="SMART" id="SM00903"/>
    </source>
</evidence>
<sequence length="184" mass="20032">MSMSLHPMTNAFREAFRRHPAGVAVITADPGERPVAMTVSSLISVSAAPPVVAFSLSMKSGSSEPLLRAETMVIHLLRYADIDLAQLCASSGADRFAPGGPWERLPTGEPRYTGVSTWFRARRLGVLPIEGATLVAAELLEGEAHPEDAAPEDHSLVYLDRRWHRLHKELGGGMFDLVDSSRFL</sequence>
<dbReference type="Gene3D" id="2.30.110.10">
    <property type="entry name" value="Electron Transport, Fmn-binding Protein, Chain A"/>
    <property type="match status" value="1"/>
</dbReference>
<dbReference type="PANTHER" id="PTHR30466">
    <property type="entry name" value="FLAVIN REDUCTASE"/>
    <property type="match status" value="1"/>
</dbReference>
<feature type="domain" description="Flavin reductase like" evidence="2">
    <location>
        <begin position="16"/>
        <end position="165"/>
    </location>
</feature>
<evidence type="ECO:0000313" key="3">
    <source>
        <dbReference type="EMBL" id="MFC5514543.1"/>
    </source>
</evidence>
<dbReference type="InterPro" id="IPR050268">
    <property type="entry name" value="NADH-dep_flavin_reductase"/>
</dbReference>
<dbReference type="GO" id="GO:0016491">
    <property type="term" value="F:oxidoreductase activity"/>
    <property type="evidence" value="ECO:0007669"/>
    <property type="project" value="UniProtKB-KW"/>
</dbReference>
<dbReference type="SMART" id="SM00903">
    <property type="entry name" value="Flavin_Reduct"/>
    <property type="match status" value="1"/>
</dbReference>
<evidence type="ECO:0000313" key="4">
    <source>
        <dbReference type="Proteomes" id="UP001596150"/>
    </source>
</evidence>
<dbReference type="EMBL" id="JBHSML010000002">
    <property type="protein sequence ID" value="MFC5514543.1"/>
    <property type="molecule type" value="Genomic_DNA"/>
</dbReference>
<comment type="caution">
    <text evidence="3">The sequence shown here is derived from an EMBL/GenBank/DDBJ whole genome shotgun (WGS) entry which is preliminary data.</text>
</comment>
<evidence type="ECO:0000256" key="1">
    <source>
        <dbReference type="ARBA" id="ARBA00023002"/>
    </source>
</evidence>
<keyword evidence="4" id="KW-1185">Reference proteome</keyword>
<gene>
    <name evidence="3" type="ORF">ACFPP9_02080</name>
</gene>
<accession>A0ABW0PQB1</accession>
<dbReference type="Pfam" id="PF01613">
    <property type="entry name" value="Flavin_Reduct"/>
    <property type="match status" value="1"/>
</dbReference>
<protein>
    <submittedName>
        <fullName evidence="3">Flavin reductase family protein</fullName>
        <ecNumber evidence="3">1.5.1.-</ecNumber>
    </submittedName>
</protein>
<dbReference type="SUPFAM" id="SSF50475">
    <property type="entry name" value="FMN-binding split barrel"/>
    <property type="match status" value="1"/>
</dbReference>
<reference evidence="4" key="1">
    <citation type="journal article" date="2019" name="Int. J. Syst. Evol. Microbiol.">
        <title>The Global Catalogue of Microorganisms (GCM) 10K type strain sequencing project: providing services to taxonomists for standard genome sequencing and annotation.</title>
        <authorList>
            <consortium name="The Broad Institute Genomics Platform"/>
            <consortium name="The Broad Institute Genome Sequencing Center for Infectious Disease"/>
            <person name="Wu L."/>
            <person name="Ma J."/>
        </authorList>
    </citation>
    <scope>NUCLEOTIDE SEQUENCE [LARGE SCALE GENOMIC DNA]</scope>
    <source>
        <strain evidence="4">KACC 12633</strain>
    </source>
</reference>
<organism evidence="3 4">
    <name type="scientific">Kaistia terrae</name>
    <dbReference type="NCBI Taxonomy" id="537017"/>
    <lineage>
        <taxon>Bacteria</taxon>
        <taxon>Pseudomonadati</taxon>
        <taxon>Pseudomonadota</taxon>
        <taxon>Alphaproteobacteria</taxon>
        <taxon>Hyphomicrobiales</taxon>
        <taxon>Kaistiaceae</taxon>
        <taxon>Kaistia</taxon>
    </lineage>
</organism>